<evidence type="ECO:0000256" key="1">
    <source>
        <dbReference type="SAM" id="SignalP"/>
    </source>
</evidence>
<dbReference type="GeneID" id="301820956"/>
<keyword evidence="1" id="KW-0732">Signal</keyword>
<gene>
    <name evidence="2" type="ORF">S58_69600</name>
</gene>
<reference evidence="2 3" key="1">
    <citation type="journal article" date="2013" name="Appl. Environ. Microbiol.">
        <title>Genome analysis suggests that the soil oligotrophic bacterium Agromonas oligotrophica (Bradyrhizobium oligotrophicum) is a nitrogen-fixing symbiont of Aeschynomene indica.</title>
        <authorList>
            <person name="Okubo T."/>
            <person name="Fukushima S."/>
            <person name="Itakura M."/>
            <person name="Oshima K."/>
            <person name="Longtonglang A."/>
            <person name="Teaumroong N."/>
            <person name="Mitsui H."/>
            <person name="Hattori M."/>
            <person name="Hattori R."/>
            <person name="Hattori T."/>
            <person name="Minamisawa K."/>
        </authorList>
    </citation>
    <scope>NUCLEOTIDE SEQUENCE [LARGE SCALE GENOMIC DNA]</scope>
    <source>
        <strain evidence="2 3">S58</strain>
    </source>
</reference>
<dbReference type="KEGG" id="aol:S58_69600"/>
<dbReference type="HOGENOM" id="CLU_1640556_0_0_5"/>
<protein>
    <submittedName>
        <fullName evidence="2">Uncharacterized protein</fullName>
    </submittedName>
</protein>
<sequence>MKSAVLAAVMLVAGVLLTSAGSGRADSRLTGMAIVKGTCQKLVVAGEDRSLECTGRLLNTDYDDQRTGFYFILLNGGVITFSNRGDLEERARPDKRVTPVDLVIIGQYPDKTINRVAAKGRCKYGNPFKGPSLIECSADSELGRFEATFLSSGEKPEVKTF</sequence>
<evidence type="ECO:0000313" key="2">
    <source>
        <dbReference type="EMBL" id="BAM92926.1"/>
    </source>
</evidence>
<dbReference type="eggNOG" id="ENOG50339Q6">
    <property type="taxonomic scope" value="Bacteria"/>
</dbReference>
<feature type="signal peptide" evidence="1">
    <location>
        <begin position="1"/>
        <end position="25"/>
    </location>
</feature>
<name>M4ZH62_9BRAD</name>
<proteinExistence type="predicted"/>
<organism evidence="2 3">
    <name type="scientific">Bradyrhizobium oligotrophicum S58</name>
    <dbReference type="NCBI Taxonomy" id="1245469"/>
    <lineage>
        <taxon>Bacteria</taxon>
        <taxon>Pseudomonadati</taxon>
        <taxon>Pseudomonadota</taxon>
        <taxon>Alphaproteobacteria</taxon>
        <taxon>Hyphomicrobiales</taxon>
        <taxon>Nitrobacteraceae</taxon>
        <taxon>Bradyrhizobium</taxon>
    </lineage>
</organism>
<dbReference type="PATRIC" id="fig|1245469.3.peg.7116"/>
<evidence type="ECO:0000313" key="3">
    <source>
        <dbReference type="Proteomes" id="UP000011841"/>
    </source>
</evidence>
<accession>M4ZH62</accession>
<dbReference type="AlphaFoldDB" id="M4ZH62"/>
<feature type="chain" id="PRO_5004062002" evidence="1">
    <location>
        <begin position="26"/>
        <end position="161"/>
    </location>
</feature>
<dbReference type="OrthoDB" id="8017628at2"/>
<keyword evidence="3" id="KW-1185">Reference proteome</keyword>
<dbReference type="STRING" id="1245469.S58_69600"/>
<dbReference type="Proteomes" id="UP000011841">
    <property type="component" value="Chromosome"/>
</dbReference>
<dbReference type="EMBL" id="AP012603">
    <property type="protein sequence ID" value="BAM92926.1"/>
    <property type="molecule type" value="Genomic_DNA"/>
</dbReference>
<dbReference type="RefSeq" id="WP_015670000.1">
    <property type="nucleotide sequence ID" value="NC_020453.1"/>
</dbReference>